<dbReference type="InterPro" id="IPR036366">
    <property type="entry name" value="PGBDSf"/>
</dbReference>
<name>A0A841M1T9_9HYPH</name>
<gene>
    <name evidence="4" type="ORF">FHS77_000855</name>
</gene>
<evidence type="ECO:0000256" key="1">
    <source>
        <dbReference type="SAM" id="MobiDB-lite"/>
    </source>
</evidence>
<feature type="compositionally biased region" description="Polar residues" evidence="1">
    <location>
        <begin position="68"/>
        <end position="81"/>
    </location>
</feature>
<evidence type="ECO:0000313" key="4">
    <source>
        <dbReference type="EMBL" id="MBB6260331.1"/>
    </source>
</evidence>
<evidence type="ECO:0000259" key="3">
    <source>
        <dbReference type="Pfam" id="PF01471"/>
    </source>
</evidence>
<dbReference type="InterPro" id="IPR002477">
    <property type="entry name" value="Peptidoglycan-bd-like"/>
</dbReference>
<keyword evidence="4" id="KW-0378">Hydrolase</keyword>
<feature type="compositionally biased region" description="Polar residues" evidence="1">
    <location>
        <begin position="89"/>
        <end position="104"/>
    </location>
</feature>
<dbReference type="AlphaFoldDB" id="A0A841M1T9"/>
<organism evidence="4 5">
    <name type="scientific">Paenochrobactrum gallinarii</name>
    <dbReference type="NCBI Taxonomy" id="643673"/>
    <lineage>
        <taxon>Bacteria</taxon>
        <taxon>Pseudomonadati</taxon>
        <taxon>Pseudomonadota</taxon>
        <taxon>Alphaproteobacteria</taxon>
        <taxon>Hyphomicrobiales</taxon>
        <taxon>Brucellaceae</taxon>
        <taxon>Paenochrobactrum</taxon>
    </lineage>
</organism>
<dbReference type="Pfam" id="PF01471">
    <property type="entry name" value="PG_binding_1"/>
    <property type="match status" value="2"/>
</dbReference>
<feature type="domain" description="Peptidoglycan binding-like" evidence="3">
    <location>
        <begin position="124"/>
        <end position="159"/>
    </location>
</feature>
<feature type="transmembrane region" description="Helical" evidence="2">
    <location>
        <begin position="20"/>
        <end position="42"/>
    </location>
</feature>
<dbReference type="EMBL" id="JACIIU010000002">
    <property type="protein sequence ID" value="MBB6260331.1"/>
    <property type="molecule type" value="Genomic_DNA"/>
</dbReference>
<evidence type="ECO:0000313" key="5">
    <source>
        <dbReference type="Proteomes" id="UP000555393"/>
    </source>
</evidence>
<dbReference type="Proteomes" id="UP000555393">
    <property type="component" value="Unassembled WGS sequence"/>
</dbReference>
<feature type="region of interest" description="Disordered" evidence="1">
    <location>
        <begin position="63"/>
        <end position="104"/>
    </location>
</feature>
<dbReference type="SUPFAM" id="SSF47090">
    <property type="entry name" value="PGBD-like"/>
    <property type="match status" value="2"/>
</dbReference>
<keyword evidence="2" id="KW-0472">Membrane</keyword>
<protein>
    <submittedName>
        <fullName evidence="4">Peptidoglycan hydrolase-like protein with peptidoglycan-binding domain</fullName>
    </submittedName>
</protein>
<keyword evidence="5" id="KW-1185">Reference proteome</keyword>
<comment type="caution">
    <text evidence="4">The sequence shown here is derived from an EMBL/GenBank/DDBJ whole genome shotgun (WGS) entry which is preliminary data.</text>
</comment>
<dbReference type="InterPro" id="IPR036365">
    <property type="entry name" value="PGBD-like_sf"/>
</dbReference>
<reference evidence="4 5" key="1">
    <citation type="submission" date="2020-08" db="EMBL/GenBank/DDBJ databases">
        <title>Genomic Encyclopedia of Type Strains, Phase IV (KMG-IV): sequencing the most valuable type-strain genomes for metagenomic binning, comparative biology and taxonomic classification.</title>
        <authorList>
            <person name="Goeker M."/>
        </authorList>
    </citation>
    <scope>NUCLEOTIDE SEQUENCE [LARGE SCALE GENOMIC DNA]</scope>
    <source>
        <strain evidence="4 5">DSM 22336</strain>
    </source>
</reference>
<feature type="domain" description="Peptidoglycan binding-like" evidence="3">
    <location>
        <begin position="248"/>
        <end position="303"/>
    </location>
</feature>
<sequence>MTSIASGAVFAGRFMVRNPVLTGGATAFLVVMGFVSANALWYQPQSHDNLFFRTRPDLVFVPTPKPSLLSQKANTNDSSGASEPDPVPTQKNDSEQTATSQVASLDSVELTDELPALAPNADLEIAKIQQKLRSLGLYDGAVDGLPGPKTRQAVEQWQLLQKKAGVNTAPQQNTDKAAAQPSIENIIQVAVPEARPKPQNTVAVDRVVTSNAPPKLEAAEQAAVKPNERTRPETVTASLTTNAKPVTSQDIVRVQAGLKAFGNDLIIVDGVAGQSTQDAIREFQKLFDMQITGQVDMQLIGKMREIGLIS</sequence>
<dbReference type="GO" id="GO:0016787">
    <property type="term" value="F:hydrolase activity"/>
    <property type="evidence" value="ECO:0007669"/>
    <property type="project" value="UniProtKB-KW"/>
</dbReference>
<keyword evidence="2" id="KW-0812">Transmembrane</keyword>
<proteinExistence type="predicted"/>
<dbReference type="Gene3D" id="1.10.101.10">
    <property type="entry name" value="PGBD-like superfamily/PGBD"/>
    <property type="match status" value="2"/>
</dbReference>
<keyword evidence="2" id="KW-1133">Transmembrane helix</keyword>
<evidence type="ECO:0000256" key="2">
    <source>
        <dbReference type="SAM" id="Phobius"/>
    </source>
</evidence>
<accession>A0A841M1T9</accession>